<keyword evidence="2" id="KW-0805">Transcription regulation</keyword>
<feature type="domain" description="IRF tryptophan pentad repeat" evidence="8">
    <location>
        <begin position="9"/>
        <end position="115"/>
    </location>
</feature>
<dbReference type="AlphaFoldDB" id="A0A3B5Q6W1"/>
<dbReference type="Pfam" id="PF00605">
    <property type="entry name" value="IRF"/>
    <property type="match status" value="1"/>
</dbReference>
<dbReference type="GeneID" id="102232232"/>
<evidence type="ECO:0000256" key="1">
    <source>
        <dbReference type="ARBA" id="ARBA00004123"/>
    </source>
</evidence>
<keyword evidence="6" id="KW-0539">Nucleus</keyword>
<reference evidence="10" key="2">
    <citation type="journal article" date="2013" name="Nat. Genet.">
        <title>The genome of the platyfish, Xiphophorus maculatus, provides insights into evolutionary adaptation and several complex traits.</title>
        <authorList>
            <person name="Schartl M."/>
            <person name="Walter R.B."/>
            <person name="Shen Y."/>
            <person name="Garcia T."/>
            <person name="Catchen J."/>
            <person name="Amores A."/>
            <person name="Braasch I."/>
            <person name="Chalopin D."/>
            <person name="Volff J.N."/>
            <person name="Lesch K.P."/>
            <person name="Bisazza A."/>
            <person name="Minx P."/>
            <person name="Hillier L."/>
            <person name="Wilson R.K."/>
            <person name="Fuerstenberg S."/>
            <person name="Boore J."/>
            <person name="Searle S."/>
            <person name="Postlethwait J.H."/>
            <person name="Warren W.C."/>
        </authorList>
    </citation>
    <scope>NUCLEOTIDE SEQUENCE [LARGE SCALE GENOMIC DNA]</scope>
    <source>
        <strain evidence="10">JP 163 A</strain>
    </source>
</reference>
<dbReference type="CTD" id="10379"/>
<dbReference type="PROSITE" id="PS00601">
    <property type="entry name" value="IRF_1"/>
    <property type="match status" value="1"/>
</dbReference>
<dbReference type="CDD" id="cd00103">
    <property type="entry name" value="IRF"/>
    <property type="match status" value="1"/>
</dbReference>
<reference evidence="10" key="1">
    <citation type="submission" date="2012-01" db="EMBL/GenBank/DDBJ databases">
        <authorList>
            <person name="Walter R."/>
            <person name="Schartl M."/>
            <person name="Warren W."/>
        </authorList>
    </citation>
    <scope>NUCLEOTIDE SEQUENCE [LARGE SCALE GENOMIC DNA]</scope>
    <source>
        <strain evidence="10">JP 163 A</strain>
    </source>
</reference>
<dbReference type="InterPro" id="IPR001346">
    <property type="entry name" value="Interferon_reg_fact_DNA-bd_dom"/>
</dbReference>
<evidence type="ECO:0000256" key="3">
    <source>
        <dbReference type="ARBA" id="ARBA00023125"/>
    </source>
</evidence>
<name>A0A3B5Q6W1_XIPMA</name>
<feature type="compositionally biased region" description="Low complexity" evidence="7">
    <location>
        <begin position="166"/>
        <end position="176"/>
    </location>
</feature>
<dbReference type="SMART" id="SM00348">
    <property type="entry name" value="IRF"/>
    <property type="match status" value="1"/>
</dbReference>
<dbReference type="InterPro" id="IPR017855">
    <property type="entry name" value="SMAD-like_dom_sf"/>
</dbReference>
<evidence type="ECO:0000313" key="9">
    <source>
        <dbReference type="Ensembl" id="ENSXMAP00000026850.1"/>
    </source>
</evidence>
<proteinExistence type="predicted"/>
<dbReference type="PANTHER" id="PTHR11949:SF26">
    <property type="entry name" value="INTERFERON REGULATORY FACTOR 9"/>
    <property type="match status" value="1"/>
</dbReference>
<comment type="subcellular location">
    <subcellularLocation>
        <location evidence="1">Nucleus</location>
    </subcellularLocation>
</comment>
<dbReference type="PANTHER" id="PTHR11949">
    <property type="entry name" value="INTERFERON REGULATORY FACTOR"/>
    <property type="match status" value="1"/>
</dbReference>
<evidence type="ECO:0000256" key="2">
    <source>
        <dbReference type="ARBA" id="ARBA00023015"/>
    </source>
</evidence>
<dbReference type="Proteomes" id="UP000002852">
    <property type="component" value="Unassembled WGS sequence"/>
</dbReference>
<dbReference type="PRINTS" id="PR00267">
    <property type="entry name" value="INTFRNREGFCT"/>
</dbReference>
<dbReference type="FunFam" id="1.10.10.10:FF:000041">
    <property type="entry name" value="Interferon regulatory factor 4"/>
    <property type="match status" value="1"/>
</dbReference>
<sequence length="423" mass="47570">MAAGRMRSTRRLRSWIVDQVSSGKYPGVMWDDEAKTMFRIPWKHAGKHDFREDEDAALFKAWAEFKGKLANGEKNPAAWKTRLRCALNKSPEFKEVMERAQLDISEPYKVYRLVPISEQGVLLPEPKVKERSSKKLKRKSSSSDCQVIKIKTEEVTSQLHEEDQQQDSQPVQSDEPVQCTTLDEIRLDVRIEESVPANTGDQDSFSVTVHYLGQEVLKRQISGPDVRIVYLPSSSVPPTPAALSRFPRILLPEPPSALPASEELQALFTLLPFMAKGIALTSTAQGVYGRRFCQGRIFWTGPHTTTPGLHRMERNMESVLLFSKDIFKQQLDLFRTNGGEPPQCSFTLCFGEEFSNTEDPSRKLIIAQVSLPWAEQQVENALSVFNTLSVFRTLASQSPLGEITLNLVTVPSPSSELDACQTN</sequence>
<keyword evidence="4" id="KW-0010">Activator</keyword>
<keyword evidence="10" id="KW-1185">Reference proteome</keyword>
<protein>
    <submittedName>
        <fullName evidence="9">Interferon regulatory factor 9</fullName>
    </submittedName>
</protein>
<keyword evidence="5" id="KW-0804">Transcription</keyword>
<dbReference type="PROSITE" id="PS51507">
    <property type="entry name" value="IRF_2"/>
    <property type="match status" value="1"/>
</dbReference>
<dbReference type="STRING" id="8083.ENSXMAP00000026754"/>
<accession>A0A3B5Q6W1</accession>
<keyword evidence="3" id="KW-0238">DNA-binding</keyword>
<dbReference type="InterPro" id="IPR019817">
    <property type="entry name" value="Interferon_reg_fac_CS"/>
</dbReference>
<dbReference type="RefSeq" id="XP_005810836.1">
    <property type="nucleotide sequence ID" value="XM_005810779.3"/>
</dbReference>
<dbReference type="SMART" id="SM01243">
    <property type="entry name" value="IRF-3"/>
    <property type="match status" value="1"/>
</dbReference>
<dbReference type="Ensembl" id="ENSXMAT00000040152.1">
    <property type="protein sequence ID" value="ENSXMAP00000026754.1"/>
    <property type="gene ID" value="ENSXMAG00000024197.1"/>
</dbReference>
<dbReference type="FunFam" id="2.60.200.10:FF:000019">
    <property type="entry name" value="Interferon regulatory factor 9"/>
    <property type="match status" value="1"/>
</dbReference>
<dbReference type="GO" id="GO:0002376">
    <property type="term" value="P:immune system process"/>
    <property type="evidence" value="ECO:0007669"/>
    <property type="project" value="TreeGrafter"/>
</dbReference>
<organism evidence="9 10">
    <name type="scientific">Xiphophorus maculatus</name>
    <name type="common">Southern platyfish</name>
    <name type="synonym">Platypoecilus maculatus</name>
    <dbReference type="NCBI Taxonomy" id="8083"/>
    <lineage>
        <taxon>Eukaryota</taxon>
        <taxon>Metazoa</taxon>
        <taxon>Chordata</taxon>
        <taxon>Craniata</taxon>
        <taxon>Vertebrata</taxon>
        <taxon>Euteleostomi</taxon>
        <taxon>Actinopterygii</taxon>
        <taxon>Neopterygii</taxon>
        <taxon>Teleostei</taxon>
        <taxon>Neoteleostei</taxon>
        <taxon>Acanthomorphata</taxon>
        <taxon>Ovalentaria</taxon>
        <taxon>Atherinomorphae</taxon>
        <taxon>Cyprinodontiformes</taxon>
        <taxon>Poeciliidae</taxon>
        <taxon>Poeciliinae</taxon>
        <taxon>Xiphophorus</taxon>
    </lineage>
</organism>
<dbReference type="GO" id="GO:0000978">
    <property type="term" value="F:RNA polymerase II cis-regulatory region sequence-specific DNA binding"/>
    <property type="evidence" value="ECO:0007669"/>
    <property type="project" value="TreeGrafter"/>
</dbReference>
<dbReference type="GO" id="GO:0005634">
    <property type="term" value="C:nucleus"/>
    <property type="evidence" value="ECO:0007669"/>
    <property type="project" value="UniProtKB-SubCell"/>
</dbReference>
<dbReference type="GO" id="GO:0045944">
    <property type="term" value="P:positive regulation of transcription by RNA polymerase II"/>
    <property type="evidence" value="ECO:0007669"/>
    <property type="project" value="UniProtKB-ARBA"/>
</dbReference>
<dbReference type="OMA" id="WIIEQVS"/>
<evidence type="ECO:0000256" key="6">
    <source>
        <dbReference type="ARBA" id="ARBA00023242"/>
    </source>
</evidence>
<evidence type="ECO:0000259" key="8">
    <source>
        <dbReference type="PROSITE" id="PS51507"/>
    </source>
</evidence>
<feature type="region of interest" description="Disordered" evidence="7">
    <location>
        <begin position="156"/>
        <end position="177"/>
    </location>
</feature>
<evidence type="ECO:0000313" key="10">
    <source>
        <dbReference type="Proteomes" id="UP000002852"/>
    </source>
</evidence>
<dbReference type="SUPFAM" id="SSF46785">
    <property type="entry name" value="Winged helix' DNA-binding domain"/>
    <property type="match status" value="1"/>
</dbReference>
<dbReference type="OrthoDB" id="5958224at2759"/>
<evidence type="ECO:0000256" key="7">
    <source>
        <dbReference type="SAM" id="MobiDB-lite"/>
    </source>
</evidence>
<dbReference type="GeneTree" id="ENSGT00940000166207"/>
<dbReference type="Gene3D" id="2.60.200.10">
    <property type="match status" value="1"/>
</dbReference>
<evidence type="ECO:0000256" key="5">
    <source>
        <dbReference type="ARBA" id="ARBA00023163"/>
    </source>
</evidence>
<dbReference type="KEGG" id="xma:102232232"/>
<dbReference type="Pfam" id="PF10401">
    <property type="entry name" value="IRF-3"/>
    <property type="match status" value="1"/>
</dbReference>
<reference evidence="9" key="3">
    <citation type="submission" date="2025-05" db="UniProtKB">
        <authorList>
            <consortium name="Ensembl"/>
        </authorList>
    </citation>
    <scope>IDENTIFICATION</scope>
    <source>
        <strain evidence="9">JP 163 A</strain>
    </source>
</reference>
<dbReference type="InterPro" id="IPR036388">
    <property type="entry name" value="WH-like_DNA-bd_sf"/>
</dbReference>
<dbReference type="Gene3D" id="1.10.10.10">
    <property type="entry name" value="Winged helix-like DNA-binding domain superfamily/Winged helix DNA-binding domain"/>
    <property type="match status" value="1"/>
</dbReference>
<dbReference type="GO" id="GO:0000981">
    <property type="term" value="F:DNA-binding transcription factor activity, RNA polymerase II-specific"/>
    <property type="evidence" value="ECO:0007669"/>
    <property type="project" value="TreeGrafter"/>
</dbReference>
<dbReference type="InterPro" id="IPR019471">
    <property type="entry name" value="Interferon_reg_factor-3"/>
</dbReference>
<dbReference type="Ensembl" id="ENSXMAT00000021788.1">
    <property type="protein sequence ID" value="ENSXMAP00000026850.1"/>
    <property type="gene ID" value="ENSXMAG00000024197.1"/>
</dbReference>
<dbReference type="SUPFAM" id="SSF49879">
    <property type="entry name" value="SMAD/FHA domain"/>
    <property type="match status" value="1"/>
</dbReference>
<dbReference type="InterPro" id="IPR008984">
    <property type="entry name" value="SMAD_FHA_dom_sf"/>
</dbReference>
<evidence type="ECO:0000256" key="4">
    <source>
        <dbReference type="ARBA" id="ARBA00023159"/>
    </source>
</evidence>
<dbReference type="InterPro" id="IPR036390">
    <property type="entry name" value="WH_DNA-bd_sf"/>
</dbReference>